<evidence type="ECO:0000256" key="1">
    <source>
        <dbReference type="ARBA" id="ARBA00002190"/>
    </source>
</evidence>
<evidence type="ECO:0000256" key="2">
    <source>
        <dbReference type="ARBA" id="ARBA00010961"/>
    </source>
</evidence>
<dbReference type="GO" id="GO:0006313">
    <property type="term" value="P:DNA transposition"/>
    <property type="evidence" value="ECO:0007669"/>
    <property type="project" value="UniProtKB-UniRule"/>
</dbReference>
<keyword evidence="5 6" id="KW-0233">DNA recombination</keyword>
<dbReference type="EMBL" id="JXLU01000092">
    <property type="protein sequence ID" value="KIO72567.1"/>
    <property type="molecule type" value="Genomic_DNA"/>
</dbReference>
<sequence length="205" mass="23537">MLLDVPFTMVTMKRDLTVLIGKLRLKVPRTRDGKFSPTLFEKWQRKEKSFVLSMLEMVVTGVSTRKVTNVVEELCGDDVSKSFVSSLTKKLDAEVNQWANRPLNVMYYKYLFVDAMYIKVREHHKVVSKAVYIALGVNKGNKREIIGLKVSHAESKEGWTQFFDYLKARGLQSPSLIISDGHEGLKNAIKGVFHWYQLATLYVPF</sequence>
<evidence type="ECO:0000256" key="3">
    <source>
        <dbReference type="ARBA" id="ARBA00022578"/>
    </source>
</evidence>
<accession>A0ABD4A6J6</accession>
<dbReference type="PANTHER" id="PTHR33217:SF7">
    <property type="entry name" value="TRANSPOSASE FOR INSERTION SEQUENCE ELEMENT IS1081"/>
    <property type="match status" value="1"/>
</dbReference>
<name>A0ABD4A6J6_9BACI</name>
<gene>
    <name evidence="7" type="ORF">B4167_2955</name>
</gene>
<protein>
    <recommendedName>
        <fullName evidence="6">Mutator family transposase</fullName>
    </recommendedName>
</protein>
<dbReference type="Pfam" id="PF00872">
    <property type="entry name" value="Transposase_mut"/>
    <property type="match status" value="1"/>
</dbReference>
<comment type="function">
    <text evidence="1 6">Required for the transposition of the insertion element.</text>
</comment>
<evidence type="ECO:0000313" key="8">
    <source>
        <dbReference type="Proteomes" id="UP000032076"/>
    </source>
</evidence>
<organism evidence="7 8">
    <name type="scientific">Caldibacillus thermoamylovorans</name>
    <dbReference type="NCBI Taxonomy" id="35841"/>
    <lineage>
        <taxon>Bacteria</taxon>
        <taxon>Bacillati</taxon>
        <taxon>Bacillota</taxon>
        <taxon>Bacilli</taxon>
        <taxon>Bacillales</taxon>
        <taxon>Bacillaceae</taxon>
        <taxon>Caldibacillus</taxon>
    </lineage>
</organism>
<dbReference type="PANTHER" id="PTHR33217">
    <property type="entry name" value="TRANSPOSASE FOR INSERTION SEQUENCE ELEMENT IS1081"/>
    <property type="match status" value="1"/>
</dbReference>
<reference evidence="7 8" key="1">
    <citation type="submission" date="2015-01" db="EMBL/GenBank/DDBJ databases">
        <title>Draft Genome Sequences of Four Bacillus thermoamylovorans Strains, Isolated From Food Products.</title>
        <authorList>
            <person name="Krawcyk A.O."/>
            <person name="Berendsen E.M."/>
            <person name="Eijlander R.T."/>
            <person name="de Jong A."/>
            <person name="Wells-Bennik M."/>
            <person name="Kuipers O.P."/>
        </authorList>
    </citation>
    <scope>NUCLEOTIDE SEQUENCE [LARGE SCALE GENOMIC DNA]</scope>
    <source>
        <strain evidence="7 8">B4167</strain>
    </source>
</reference>
<dbReference type="Proteomes" id="UP000032076">
    <property type="component" value="Unassembled WGS sequence"/>
</dbReference>
<comment type="similarity">
    <text evidence="2 6">Belongs to the transposase mutator family.</text>
</comment>
<evidence type="ECO:0000256" key="6">
    <source>
        <dbReference type="RuleBase" id="RU365089"/>
    </source>
</evidence>
<evidence type="ECO:0000313" key="7">
    <source>
        <dbReference type="EMBL" id="KIO72567.1"/>
    </source>
</evidence>
<keyword evidence="6" id="KW-0814">Transposable element</keyword>
<dbReference type="GO" id="GO:0004803">
    <property type="term" value="F:transposase activity"/>
    <property type="evidence" value="ECO:0007669"/>
    <property type="project" value="UniProtKB-UniRule"/>
</dbReference>
<keyword evidence="3 6" id="KW-0815">Transposition</keyword>
<comment type="caution">
    <text evidence="7">The sequence shown here is derived from an EMBL/GenBank/DDBJ whole genome shotgun (WGS) entry which is preliminary data.</text>
</comment>
<evidence type="ECO:0000256" key="4">
    <source>
        <dbReference type="ARBA" id="ARBA00023125"/>
    </source>
</evidence>
<dbReference type="InterPro" id="IPR001207">
    <property type="entry name" value="Transposase_mutator"/>
</dbReference>
<evidence type="ECO:0000256" key="5">
    <source>
        <dbReference type="ARBA" id="ARBA00023172"/>
    </source>
</evidence>
<dbReference type="GO" id="GO:0003677">
    <property type="term" value="F:DNA binding"/>
    <property type="evidence" value="ECO:0007669"/>
    <property type="project" value="UniProtKB-UniRule"/>
</dbReference>
<keyword evidence="4 6" id="KW-0238">DNA-binding</keyword>
<proteinExistence type="inferred from homology"/>
<dbReference type="AlphaFoldDB" id="A0ABD4A6J6"/>